<evidence type="ECO:0000313" key="2">
    <source>
        <dbReference type="Proteomes" id="UP001057402"/>
    </source>
</evidence>
<reference evidence="2" key="1">
    <citation type="journal article" date="2023" name="Front. Plant Sci.">
        <title>Chromosomal-level genome assembly of Melastoma candidum provides insights into trichome evolution.</title>
        <authorList>
            <person name="Zhong Y."/>
            <person name="Wu W."/>
            <person name="Sun C."/>
            <person name="Zou P."/>
            <person name="Liu Y."/>
            <person name="Dai S."/>
            <person name="Zhou R."/>
        </authorList>
    </citation>
    <scope>NUCLEOTIDE SEQUENCE [LARGE SCALE GENOMIC DNA]</scope>
</reference>
<protein>
    <submittedName>
        <fullName evidence="1">Uncharacterized protein</fullName>
    </submittedName>
</protein>
<dbReference type="EMBL" id="CM042888">
    <property type="protein sequence ID" value="KAI4324478.1"/>
    <property type="molecule type" value="Genomic_DNA"/>
</dbReference>
<sequence>MESAKRNGELGCLSAVLGHLLSRRGASRCPMDVIGYLDSELIGPGGRCLEVGDKLGEGKDELGAISVSGRRAGVVARLMGLETLPDVKPVCSKPPDMFSRSRSVDFVDNSLLEVDLSSSRARQHNNCRVSASALFREVPLTVPSPESETKENNLIVFILENHEKLAEKEDKTMHGKSRKSDAQSRKMMKKKKTSDYQSIKESKASKPRDEPRIRSLAWCINESGRSNNARAAYEKKCSSLYRSVLDKFDHCPKEIRASRILDPVIISHRKKAAAKRKEKVVDRFTKIGKQTDNNAVKKAHRLAVAKMGKSCRLMPGPSEHDEIYTMMEGEVIDGLLEEFCEDEWCV</sequence>
<organism evidence="1 2">
    <name type="scientific">Melastoma candidum</name>
    <dbReference type="NCBI Taxonomy" id="119954"/>
    <lineage>
        <taxon>Eukaryota</taxon>
        <taxon>Viridiplantae</taxon>
        <taxon>Streptophyta</taxon>
        <taxon>Embryophyta</taxon>
        <taxon>Tracheophyta</taxon>
        <taxon>Spermatophyta</taxon>
        <taxon>Magnoliopsida</taxon>
        <taxon>eudicotyledons</taxon>
        <taxon>Gunneridae</taxon>
        <taxon>Pentapetalae</taxon>
        <taxon>rosids</taxon>
        <taxon>malvids</taxon>
        <taxon>Myrtales</taxon>
        <taxon>Melastomataceae</taxon>
        <taxon>Melastomatoideae</taxon>
        <taxon>Melastomateae</taxon>
        <taxon>Melastoma</taxon>
    </lineage>
</organism>
<accession>A0ACB9MJX8</accession>
<comment type="caution">
    <text evidence="1">The sequence shown here is derived from an EMBL/GenBank/DDBJ whole genome shotgun (WGS) entry which is preliminary data.</text>
</comment>
<evidence type="ECO:0000313" key="1">
    <source>
        <dbReference type="EMBL" id="KAI4324478.1"/>
    </source>
</evidence>
<keyword evidence="2" id="KW-1185">Reference proteome</keyword>
<proteinExistence type="predicted"/>
<gene>
    <name evidence="1" type="ORF">MLD38_029965</name>
</gene>
<name>A0ACB9MJX8_9MYRT</name>
<dbReference type="Proteomes" id="UP001057402">
    <property type="component" value="Chromosome 9"/>
</dbReference>